<keyword evidence="5 7" id="KW-0472">Membrane</keyword>
<protein>
    <submittedName>
        <fullName evidence="10">Probable thiol:disulfide interchange protein</fullName>
    </submittedName>
</protein>
<keyword evidence="11" id="KW-1185">Reference proteome</keyword>
<reference evidence="10 11" key="1">
    <citation type="journal article" date="2003" name="Proc. Natl. Acad. Sci. U.S.A.">
        <title>The complete genome sequence of Chromobacterium violaceum reveals remarkable and exploitable bacterial adaptability.</title>
        <authorList>
            <person name="Vasconcelos A.T.R."/>
            <person name="de Almeida D.F."/>
            <person name="Almeida F.C."/>
            <person name="de Almeida L.G.P."/>
            <person name="de Almeida R."/>
            <person name="Goncalves J.A.A."/>
            <person name="Andrade E.M."/>
            <person name="Antonio R.V."/>
            <person name="Araripe J."/>
            <person name="de Araujo M.F.F."/>
            <person name="Filho S.A."/>
            <person name="Azevedo V."/>
            <person name="Batista A.J."/>
            <person name="Bataus L.A.M."/>
            <person name="Batista J.S."/>
            <person name="Belo A."/>
            <person name="vander Berg C."/>
            <person name="Blamey J."/>
            <person name="Bogo M."/>
            <person name="Bonato S."/>
            <person name="Bordignon J."/>
            <person name="Brito C.A."/>
            <person name="Brocchi M."/>
            <person name="Burity H.A."/>
            <person name="Camargo A.A."/>
            <person name="Cardoso D.D.P."/>
            <person name="Carneiro N.P."/>
            <person name="Carraro D.M."/>
            <person name="Carvalho C.M.B."/>
            <person name="Cascardo J.C.M."/>
            <person name="Cavada B.S."/>
            <person name="Chueire L.M.O."/>
            <person name="Pasa T.B.C."/>
            <person name="Duran N."/>
            <person name="Fagundes N."/>
            <person name="Falcao C.L."/>
            <person name="Fantinatti F."/>
            <person name="Farias I.P."/>
            <person name="Felipe M.S.S."/>
            <person name="Ferrari L.P."/>
            <person name="Ferro J.A."/>
            <person name="Ferro M.I.T."/>
            <person name="Franco G.R."/>
            <person name="Freitas N.S.A."/>
            <person name="Furlan L.R."/>
            <person name="Gazzinelli R.T."/>
            <person name="Gomes E.A."/>
            <person name="Goncalves P.R."/>
            <person name="Grangeiro T.B."/>
            <person name="Grattapaglia D."/>
            <person name="Grisard E.C."/>
            <person name="Guimaraes C.T."/>
            <person name="Hanna E.S."/>
            <person name="Hungria M."/>
            <person name="Jardim S.N."/>
            <person name="Laurino J."/>
            <person name="Leoi L.C.T."/>
            <person name="Fassarella L."/>
            <person name="Lima A."/>
            <person name="Loureiro M.F."/>
            <person name="Lyra M.C.P."/>
            <person name="Macedo M."/>
            <person name="Madeira H.M.F."/>
            <person name="Manfio G.P."/>
            <person name="Maranhao A.Q."/>
            <person name="Martins W.S."/>
            <person name="di Mauro S.M.Z."/>
            <person name="de Medeiros S.R.B."/>
            <person name="Meissner R.D.V."/>
            <person name="Menck C.F.M."/>
            <person name="Moreira M.A.M."/>
            <person name="Nascimento F.F."/>
            <person name="Nicolas M.F."/>
            <person name="Oliveira J.G."/>
            <person name="Oliveira S.C."/>
            <person name="Paixao R.F.C."/>
            <person name="Parente J.A."/>
            <person name="Pedrosa F.O."/>
            <person name="Pena S.J.D."/>
            <person name="Perreira J.O."/>
            <person name="Perreira M."/>
            <person name="Pinto L.S.R.C."/>
            <person name="Pinto L.S."/>
            <person name="Porto J.I.R."/>
            <person name="Potrich D.P."/>
            <person name="Neto C.E.R."/>
            <person name="Reis A.M.M."/>
            <person name="Rigo L.U."/>
            <person name="Rondinelli E."/>
            <person name="dos Santos E.B.P."/>
            <person name="Santos F.R."/>
            <person name="Schneider M.P.C."/>
            <person name="Seuanez H.N."/>
            <person name="Silva A.M.R."/>
            <person name="da Silva A.L.C."/>
            <person name="Silva D.W."/>
            <person name="Silva R."/>
            <person name="Simoes I.C."/>
            <person name="Simon D."/>
            <person name="Soares C.M.A."/>
            <person name="Soares R.B.A."/>
            <person name="Souza E.M."/>
            <person name="Souza K.R.L."/>
            <person name="Souza R.C."/>
            <person name="Steffens M.B.R."/>
            <person name="Steindel M."/>
            <person name="Teixeira S.R."/>
            <person name="Urmenyi T."/>
            <person name="Vettore A."/>
            <person name="Wassem R."/>
            <person name="Zaha A."/>
            <person name="Simpson A.J.G."/>
        </authorList>
    </citation>
    <scope>NUCLEOTIDE SEQUENCE [LARGE SCALE GENOMIC DNA]</scope>
    <source>
        <strain evidence="11">ATCC 12472 / DSM 30191 / JCM 1249 / NBRC 12614 / NCIMB 9131 / NCTC 9757</strain>
    </source>
</reference>
<feature type="transmembrane region" description="Helical" evidence="7">
    <location>
        <begin position="175"/>
        <end position="195"/>
    </location>
</feature>
<accession>Q7NUR1</accession>
<feature type="transmembrane region" description="Helical" evidence="7">
    <location>
        <begin position="247"/>
        <end position="269"/>
    </location>
</feature>
<dbReference type="InterPro" id="IPR003834">
    <property type="entry name" value="Cyt_c_assmbl_TM_dom"/>
</dbReference>
<dbReference type="HOGENOM" id="CLU_747406_0_0_4"/>
<dbReference type="PANTHER" id="PTHR32234">
    <property type="entry name" value="THIOL:DISULFIDE INTERCHANGE PROTEIN DSBD"/>
    <property type="match status" value="1"/>
</dbReference>
<evidence type="ECO:0000256" key="6">
    <source>
        <dbReference type="SAM" id="MobiDB-lite"/>
    </source>
</evidence>
<feature type="transmembrane region" description="Helical" evidence="7">
    <location>
        <begin position="132"/>
        <end position="154"/>
    </location>
</feature>
<feature type="domain" description="Cytochrome C biogenesis protein transmembrane" evidence="9">
    <location>
        <begin position="132"/>
        <end position="293"/>
    </location>
</feature>
<dbReference type="Pfam" id="PF02683">
    <property type="entry name" value="DsbD_TM"/>
    <property type="match status" value="1"/>
</dbReference>
<keyword evidence="2 7" id="KW-0812">Transmembrane</keyword>
<dbReference type="AlphaFoldDB" id="Q7NUR1"/>
<keyword evidence="3" id="KW-0201">Cytochrome c-type biogenesis</keyword>
<evidence type="ECO:0000256" key="5">
    <source>
        <dbReference type="ARBA" id="ARBA00023136"/>
    </source>
</evidence>
<evidence type="ECO:0000256" key="2">
    <source>
        <dbReference type="ARBA" id="ARBA00022692"/>
    </source>
</evidence>
<dbReference type="PANTHER" id="PTHR32234:SF0">
    <property type="entry name" value="THIOL:DISULFIDE INTERCHANGE PROTEIN DSBD"/>
    <property type="match status" value="1"/>
</dbReference>
<gene>
    <name evidence="10" type="ordered locus">CV_2636</name>
</gene>
<dbReference type="EMBL" id="AE016825">
    <property type="protein sequence ID" value="AAQ60306.1"/>
    <property type="molecule type" value="Genomic_DNA"/>
</dbReference>
<comment type="subcellular location">
    <subcellularLocation>
        <location evidence="1">Membrane</location>
        <topology evidence="1">Multi-pass membrane protein</topology>
    </subcellularLocation>
</comment>
<evidence type="ECO:0000256" key="7">
    <source>
        <dbReference type="SAM" id="Phobius"/>
    </source>
</evidence>
<name>Q7NUR1_CHRVO</name>
<dbReference type="GO" id="GO:0017004">
    <property type="term" value="P:cytochrome complex assembly"/>
    <property type="evidence" value="ECO:0007669"/>
    <property type="project" value="UniProtKB-KW"/>
</dbReference>
<feature type="transmembrane region" description="Helical" evidence="7">
    <location>
        <begin position="207"/>
        <end position="227"/>
    </location>
</feature>
<proteinExistence type="predicted"/>
<dbReference type="STRING" id="243365.CV_2636"/>
<dbReference type="GO" id="GO:0045454">
    <property type="term" value="P:cell redox homeostasis"/>
    <property type="evidence" value="ECO:0007669"/>
    <property type="project" value="TreeGrafter"/>
</dbReference>
<dbReference type="Proteomes" id="UP000001424">
    <property type="component" value="Chromosome"/>
</dbReference>
<dbReference type="GO" id="GO:0015035">
    <property type="term" value="F:protein-disulfide reductase activity"/>
    <property type="evidence" value="ECO:0007669"/>
    <property type="project" value="TreeGrafter"/>
</dbReference>
<keyword evidence="4 7" id="KW-1133">Transmembrane helix</keyword>
<evidence type="ECO:0000256" key="1">
    <source>
        <dbReference type="ARBA" id="ARBA00004141"/>
    </source>
</evidence>
<evidence type="ECO:0000256" key="3">
    <source>
        <dbReference type="ARBA" id="ARBA00022748"/>
    </source>
</evidence>
<organism evidence="10 11">
    <name type="scientific">Chromobacterium violaceum (strain ATCC 12472 / DSM 30191 / JCM 1249 / CCUG 213 / NBRC 12614 / NCIMB 9131 / NCTC 9757 / MK)</name>
    <dbReference type="NCBI Taxonomy" id="243365"/>
    <lineage>
        <taxon>Bacteria</taxon>
        <taxon>Pseudomonadati</taxon>
        <taxon>Pseudomonadota</taxon>
        <taxon>Betaproteobacteria</taxon>
        <taxon>Neisseriales</taxon>
        <taxon>Chromobacteriaceae</taxon>
        <taxon>Chromobacterium</taxon>
    </lineage>
</organism>
<evidence type="ECO:0000313" key="10">
    <source>
        <dbReference type="EMBL" id="AAQ60306.1"/>
    </source>
</evidence>
<dbReference type="GO" id="GO:0016020">
    <property type="term" value="C:membrane"/>
    <property type="evidence" value="ECO:0007669"/>
    <property type="project" value="UniProtKB-SubCell"/>
</dbReference>
<dbReference type="eggNOG" id="COG4232">
    <property type="taxonomic scope" value="Bacteria"/>
</dbReference>
<feature type="region of interest" description="Disordered" evidence="6">
    <location>
        <begin position="317"/>
        <end position="370"/>
    </location>
</feature>
<sequence length="370" mass="40392">MKSSKLRATSLTERLMSRLLRSLCLLVCWMPAASSQAHPPPNSRLRPSAIRFTDSRTQPTRTSSLLPAHAWRTTDSFHDPDLAKPPTTRQRAAPLLTALPQANSLLPESSITPSPSQNPPLLCIVADARLRWILLLFTIQGLLLVLIPHALSMLPPSGRDVGAMITPRHNMIMSLTYVLPLALSYPAAAALIAMLDSGLRTALLDSWSNSLFLIILAELAAAIFWLLELQRRSIIGPDRQPRSLAGAAIAGILSSLLIVPCMTVLLAYIGDSNDIGESALALLASALGISLPLWRPIMRLRAQTRLRRIRWNRPRTEGGCPSPPCGNACLWPEQTTAPSRRRDGSSSNRCPLAQTRIPSRPDDTPPNPDN</sequence>
<keyword evidence="8" id="KW-0732">Signal</keyword>
<evidence type="ECO:0000313" key="11">
    <source>
        <dbReference type="Proteomes" id="UP000001424"/>
    </source>
</evidence>
<evidence type="ECO:0000256" key="8">
    <source>
        <dbReference type="SAM" id="SignalP"/>
    </source>
</evidence>
<feature type="transmembrane region" description="Helical" evidence="7">
    <location>
        <begin position="275"/>
        <end position="294"/>
    </location>
</feature>
<evidence type="ECO:0000259" key="9">
    <source>
        <dbReference type="Pfam" id="PF02683"/>
    </source>
</evidence>
<dbReference type="KEGG" id="cvi:CV_2636"/>
<feature type="signal peptide" evidence="8">
    <location>
        <begin position="1"/>
        <end position="37"/>
    </location>
</feature>
<feature type="chain" id="PRO_5004290642" evidence="8">
    <location>
        <begin position="38"/>
        <end position="370"/>
    </location>
</feature>
<evidence type="ECO:0000256" key="4">
    <source>
        <dbReference type="ARBA" id="ARBA00022989"/>
    </source>
</evidence>